<dbReference type="GO" id="GO:0070072">
    <property type="term" value="P:vacuolar proton-transporting V-type ATPase complex assembly"/>
    <property type="evidence" value="ECO:0007669"/>
    <property type="project" value="InterPro"/>
</dbReference>
<accession>A0A163B596</accession>
<keyword evidence="5 6" id="KW-0472">Membrane</keyword>
<dbReference type="Pfam" id="PF11712">
    <property type="entry name" value="Vma12"/>
    <property type="match status" value="1"/>
</dbReference>
<evidence type="ECO:0000256" key="1">
    <source>
        <dbReference type="ARBA" id="ARBA00004477"/>
    </source>
</evidence>
<dbReference type="PANTHER" id="PTHR31394">
    <property type="entry name" value="TRANSMEMBRANE PROTEIN 199"/>
    <property type="match status" value="1"/>
</dbReference>
<evidence type="ECO:0000313" key="8">
    <source>
        <dbReference type="Proteomes" id="UP000077315"/>
    </source>
</evidence>
<evidence type="ECO:0000256" key="4">
    <source>
        <dbReference type="ARBA" id="ARBA00022989"/>
    </source>
</evidence>
<name>A0A163B596_PHYB8</name>
<feature type="transmembrane region" description="Helical" evidence="6">
    <location>
        <begin position="137"/>
        <end position="158"/>
    </location>
</feature>
<evidence type="ECO:0000313" key="7">
    <source>
        <dbReference type="EMBL" id="OAD78341.1"/>
    </source>
</evidence>
<keyword evidence="4 6" id="KW-1133">Transmembrane helix</keyword>
<evidence type="ECO:0000256" key="6">
    <source>
        <dbReference type="SAM" id="Phobius"/>
    </source>
</evidence>
<comment type="subcellular location">
    <subcellularLocation>
        <location evidence="1">Endoplasmic reticulum membrane</location>
        <topology evidence="1">Multi-pass membrane protein</topology>
    </subcellularLocation>
</comment>
<dbReference type="GeneID" id="28994538"/>
<dbReference type="RefSeq" id="XP_018296381.1">
    <property type="nucleotide sequence ID" value="XM_018433632.1"/>
</dbReference>
<evidence type="ECO:0000256" key="3">
    <source>
        <dbReference type="ARBA" id="ARBA00022824"/>
    </source>
</evidence>
<keyword evidence="3" id="KW-0256">Endoplasmic reticulum</keyword>
<dbReference type="PANTHER" id="PTHR31394:SF1">
    <property type="entry name" value="TRANSMEMBRANE PROTEIN 199"/>
    <property type="match status" value="1"/>
</dbReference>
<dbReference type="AlphaFoldDB" id="A0A163B596"/>
<protein>
    <submittedName>
        <fullName evidence="7">Uncharacterized protein</fullName>
    </submittedName>
</protein>
<dbReference type="GO" id="GO:0005789">
    <property type="term" value="C:endoplasmic reticulum membrane"/>
    <property type="evidence" value="ECO:0007669"/>
    <property type="project" value="UniProtKB-SubCell"/>
</dbReference>
<proteinExistence type="predicted"/>
<gene>
    <name evidence="7" type="ORF">PHYBLDRAFT_157528</name>
</gene>
<dbReference type="Proteomes" id="UP000077315">
    <property type="component" value="Unassembled WGS sequence"/>
</dbReference>
<reference evidence="8" key="1">
    <citation type="submission" date="2015-06" db="EMBL/GenBank/DDBJ databases">
        <title>Expansion of signal transduction pathways in fungi by whole-genome duplication.</title>
        <authorList>
            <consortium name="DOE Joint Genome Institute"/>
            <person name="Corrochano L.M."/>
            <person name="Kuo A."/>
            <person name="Marcet-Houben M."/>
            <person name="Polaino S."/>
            <person name="Salamov A."/>
            <person name="Villalobos J.M."/>
            <person name="Alvarez M.I."/>
            <person name="Avalos J."/>
            <person name="Benito E.P."/>
            <person name="Benoit I."/>
            <person name="Burger G."/>
            <person name="Camino L.P."/>
            <person name="Canovas D."/>
            <person name="Cerda-Olmedo E."/>
            <person name="Cheng J.-F."/>
            <person name="Dominguez A."/>
            <person name="Elias M."/>
            <person name="Eslava A.P."/>
            <person name="Glaser F."/>
            <person name="Grimwood J."/>
            <person name="Gutierrez G."/>
            <person name="Heitman J."/>
            <person name="Henrissat B."/>
            <person name="Iturriaga E.A."/>
            <person name="Lang B.F."/>
            <person name="Lavin J.L."/>
            <person name="Lee S."/>
            <person name="Li W."/>
            <person name="Lindquist E."/>
            <person name="Lopez-Garcia S."/>
            <person name="Luque E.M."/>
            <person name="Marcos A.T."/>
            <person name="Martin J."/>
            <person name="McCluskey K."/>
            <person name="Medina H.R."/>
            <person name="Miralles-Duran A."/>
            <person name="Miyazaki A."/>
            <person name="Munoz-Torres E."/>
            <person name="Oguiza J.A."/>
            <person name="Ohm R."/>
            <person name="Olmedo M."/>
            <person name="Orejas M."/>
            <person name="Ortiz-Castellanos L."/>
            <person name="Pisabarro A.G."/>
            <person name="Rodriguez-Romero J."/>
            <person name="Ruiz-Herrera J."/>
            <person name="Ruiz-Vazquez R."/>
            <person name="Sanz C."/>
            <person name="Schackwitz W."/>
            <person name="Schmutz J."/>
            <person name="Shahriari M."/>
            <person name="Shelest E."/>
            <person name="Silva-Franco F."/>
            <person name="Soanes D."/>
            <person name="Syed K."/>
            <person name="Tagua V.G."/>
            <person name="Talbot N.J."/>
            <person name="Thon M."/>
            <person name="De vries R.P."/>
            <person name="Wiebenga A."/>
            <person name="Yadav J.S."/>
            <person name="Braun E.L."/>
            <person name="Baker S."/>
            <person name="Garre V."/>
            <person name="Horwitz B."/>
            <person name="Torres-Martinez S."/>
            <person name="Idnurm A."/>
            <person name="Herrera-Estrella A."/>
            <person name="Gabaldon T."/>
            <person name="Grigoriev I.V."/>
        </authorList>
    </citation>
    <scope>NUCLEOTIDE SEQUENCE [LARGE SCALE GENOMIC DNA]</scope>
    <source>
        <strain evidence="8">NRRL 1555(-)</strain>
    </source>
</reference>
<dbReference type="InterPro" id="IPR021013">
    <property type="entry name" value="ATPase_Vma12"/>
</dbReference>
<evidence type="ECO:0000256" key="5">
    <source>
        <dbReference type="ARBA" id="ARBA00023136"/>
    </source>
</evidence>
<evidence type="ECO:0000256" key="2">
    <source>
        <dbReference type="ARBA" id="ARBA00022692"/>
    </source>
</evidence>
<dbReference type="InParanoid" id="A0A163B596"/>
<organism evidence="7 8">
    <name type="scientific">Phycomyces blakesleeanus (strain ATCC 8743b / DSM 1359 / FGSC 10004 / NBRC 33097 / NRRL 1555)</name>
    <dbReference type="NCBI Taxonomy" id="763407"/>
    <lineage>
        <taxon>Eukaryota</taxon>
        <taxon>Fungi</taxon>
        <taxon>Fungi incertae sedis</taxon>
        <taxon>Mucoromycota</taxon>
        <taxon>Mucoromycotina</taxon>
        <taxon>Mucoromycetes</taxon>
        <taxon>Mucorales</taxon>
        <taxon>Phycomycetaceae</taxon>
        <taxon>Phycomyces</taxon>
    </lineage>
</organism>
<keyword evidence="8" id="KW-1185">Reference proteome</keyword>
<feature type="transmembrane region" description="Helical" evidence="6">
    <location>
        <begin position="170"/>
        <end position="191"/>
    </location>
</feature>
<keyword evidence="2 6" id="KW-0812">Transmembrane</keyword>
<dbReference type="EMBL" id="KV440973">
    <property type="protein sequence ID" value="OAD78341.1"/>
    <property type="molecule type" value="Genomic_DNA"/>
</dbReference>
<dbReference type="OrthoDB" id="19981at2759"/>
<sequence>MQLTLTTRIQDALRLALADPSFNIRSKEEAKSAVDASLDVTMGISFTLLQELAQFLSHTKDSNGRIWLHELIQGAGVYHEPKPVEPKDLVFQAYLEQLRKDQAEREYARMVSSVVTSEQDKNMFRIRPDELKEVKGHVTTIVNIAFSMVAVYVAVFVASKTMTEDLGVRVLLSFAGAIGIGAVETILYVRYASKVLSPPKKKTMKKNSLNVQKQKTKIIANKIDS</sequence>
<dbReference type="VEuPathDB" id="FungiDB:PHYBLDRAFT_157528"/>